<keyword evidence="1" id="KW-0328">Glycosyltransferase</keyword>
<dbReference type="GO" id="GO:0000136">
    <property type="term" value="C:mannan polymerase complex"/>
    <property type="evidence" value="ECO:0007669"/>
    <property type="project" value="EnsemblFungi"/>
</dbReference>
<sequence length="420" mass="48221">MFGKSGAFKPRYGKSNQSYLPLPATFSRLNQRRSLPLIILGIIVVWYLFAPFSILSILFHSSSVPHYPPAHPYSSKHVIENQSKYIYPPVEQAPLLKQLTPQKLVHQAKIGDKVVLQPLSALDNPDPAVQKLREKDENEKDQFMKAKNFFKNQDRIVFKPKSLKNYPEVIIVTAVDFEKYSLNGLAKIVQNRVDYAHFQNYGVYVRWAQEFIPQFNSISALTDKERSKWVRLFCVRAAMFAFPHAKWFWYLDENGLIMDMTVNIQKKLLNPEVLNPQMLRDQPLIPKTGVIKTYKSIRAESTQLILTQSDKKIETTSFILKNGPVGKAVTEIWSNELYLNYQSFPYGPDSALTHLLQWHPFVLSKTTLVPAKTICAAHSQNNANDYTYEEGDLVAQWSECKSISDCEEVLNAYQAKVKKP</sequence>
<dbReference type="InterPro" id="IPR008630">
    <property type="entry name" value="Glyco_trans_34"/>
</dbReference>
<dbReference type="GO" id="GO:0000032">
    <property type="term" value="P:cell wall mannoprotein biosynthetic process"/>
    <property type="evidence" value="ECO:0007669"/>
    <property type="project" value="EnsemblFungi"/>
</dbReference>
<dbReference type="PANTHER" id="PTHR31306">
    <property type="entry name" value="ALPHA-1,6-MANNOSYLTRANSFERASE MNN11-RELATED"/>
    <property type="match status" value="1"/>
</dbReference>
<evidence type="ECO:0000313" key="5">
    <source>
        <dbReference type="Proteomes" id="UP000590412"/>
    </source>
</evidence>
<gene>
    <name evidence="4" type="ORF">FOB60_001858</name>
</gene>
<dbReference type="Proteomes" id="UP000590412">
    <property type="component" value="Unassembled WGS sequence"/>
</dbReference>
<keyword evidence="2 4" id="KW-0808">Transferase</keyword>
<evidence type="ECO:0000256" key="1">
    <source>
        <dbReference type="ARBA" id="ARBA00022676"/>
    </source>
</evidence>
<dbReference type="GO" id="GO:0000009">
    <property type="term" value="F:alpha-1,6-mannosyltransferase activity"/>
    <property type="evidence" value="ECO:0007669"/>
    <property type="project" value="EnsemblFungi"/>
</dbReference>
<evidence type="ECO:0000256" key="3">
    <source>
        <dbReference type="SAM" id="Phobius"/>
    </source>
</evidence>
<accession>A0A8X7NN35</accession>
<evidence type="ECO:0000256" key="2">
    <source>
        <dbReference type="ARBA" id="ARBA00022679"/>
    </source>
</evidence>
<keyword evidence="3" id="KW-0472">Membrane</keyword>
<keyword evidence="3" id="KW-1133">Transmembrane helix</keyword>
<evidence type="ECO:0000313" key="4">
    <source>
        <dbReference type="EMBL" id="KAF6057303.1"/>
    </source>
</evidence>
<dbReference type="PANTHER" id="PTHR31306:SF10">
    <property type="entry name" value="ALPHA-1,6-MANNOSYLTRANSFERASE MNN11-RELATED"/>
    <property type="match status" value="1"/>
</dbReference>
<dbReference type="Pfam" id="PF05637">
    <property type="entry name" value="Glyco_transf_34"/>
    <property type="match status" value="1"/>
</dbReference>
<dbReference type="GO" id="GO:0006487">
    <property type="term" value="P:protein N-linked glycosylation"/>
    <property type="evidence" value="ECO:0007669"/>
    <property type="project" value="EnsemblFungi"/>
</dbReference>
<protein>
    <submittedName>
        <fullName evidence="4">Galactosyl transferase GMA12/MNN10 family protein</fullName>
    </submittedName>
</protein>
<keyword evidence="3" id="KW-0812">Transmembrane</keyword>
<reference evidence="4" key="1">
    <citation type="submission" date="2020-03" db="EMBL/GenBank/DDBJ databases">
        <title>FDA dAtabase for Regulatory Grade micrObial Sequences (FDA-ARGOS): Supporting development and validation of Infectious Disease Dx tests.</title>
        <authorList>
            <person name="Campos J."/>
            <person name="Goldberg B."/>
            <person name="Tallon L."/>
            <person name="Sadzewicz L."/>
            <person name="Vavikolanu K."/>
            <person name="Mehta A."/>
            <person name="Aluvathingal J."/>
            <person name="Nadendla S."/>
            <person name="Nandy P."/>
            <person name="Geyer C."/>
            <person name="Yan Y."/>
            <person name="Sichtig H."/>
        </authorList>
    </citation>
    <scope>NUCLEOTIDE SEQUENCE [LARGE SCALE GENOMIC DNA]</scope>
    <source>
        <strain evidence="4">FDAARGOS_652</strain>
    </source>
</reference>
<name>A0A8X7NN35_CANPA</name>
<dbReference type="EMBL" id="JABWAB010000003">
    <property type="protein sequence ID" value="KAF6057303.1"/>
    <property type="molecule type" value="Genomic_DNA"/>
</dbReference>
<dbReference type="OrthoDB" id="205108at2759"/>
<organism evidence="4 5">
    <name type="scientific">Candida parapsilosis</name>
    <name type="common">Yeast</name>
    <dbReference type="NCBI Taxonomy" id="5480"/>
    <lineage>
        <taxon>Eukaryota</taxon>
        <taxon>Fungi</taxon>
        <taxon>Dikarya</taxon>
        <taxon>Ascomycota</taxon>
        <taxon>Saccharomycotina</taxon>
        <taxon>Pichiomycetes</taxon>
        <taxon>Debaryomycetaceae</taxon>
        <taxon>Candida/Lodderomyces clade</taxon>
        <taxon>Candida</taxon>
    </lineage>
</organism>
<feature type="transmembrane region" description="Helical" evidence="3">
    <location>
        <begin position="37"/>
        <end position="59"/>
    </location>
</feature>
<comment type="caution">
    <text evidence="4">The sequence shown here is derived from an EMBL/GenBank/DDBJ whole genome shotgun (WGS) entry which is preliminary data.</text>
</comment>
<proteinExistence type="predicted"/>
<dbReference type="AlphaFoldDB" id="A0A8X7NN35"/>